<name>A0A444WGS8_9FLAO</name>
<sequence>MTKREQYQLEFLKVLNNNRVDYECYHTGQNPDFNRLAFKLYIMDKLECEGLIDEINNAENGEYYEHFFSLDNAAASDEDGIEIVPPNIIIDNQLIISFSDMKQLLDEWLDFRNS</sequence>
<comment type="caution">
    <text evidence="1">The sequence shown here is derived from an EMBL/GenBank/DDBJ whole genome shotgun (WGS) entry which is preliminary data.</text>
</comment>
<accession>A0A444WGS8</accession>
<reference evidence="1 2" key="1">
    <citation type="submission" date="2014-12" db="EMBL/GenBank/DDBJ databases">
        <title>Genome sequence of Flavobacterium beibuense RSKm HC5.</title>
        <authorList>
            <person name="Kim J.F."/>
            <person name="Song J.Y."/>
            <person name="Kwak M.-J."/>
            <person name="Lee S.-W."/>
        </authorList>
    </citation>
    <scope>NUCLEOTIDE SEQUENCE [LARGE SCALE GENOMIC DNA]</scope>
    <source>
        <strain evidence="1 2">RSKm HC5</strain>
    </source>
</reference>
<dbReference type="AlphaFoldDB" id="A0A444WGS8"/>
<keyword evidence="2" id="KW-1185">Reference proteome</keyword>
<evidence type="ECO:0000313" key="2">
    <source>
        <dbReference type="Proteomes" id="UP000289775"/>
    </source>
</evidence>
<gene>
    <name evidence="1" type="ORF">NU09_0580</name>
</gene>
<dbReference type="OrthoDB" id="1261935at2"/>
<organism evidence="1 2">
    <name type="scientific">Flavobacterium beibuense</name>
    <dbReference type="NCBI Taxonomy" id="657326"/>
    <lineage>
        <taxon>Bacteria</taxon>
        <taxon>Pseudomonadati</taxon>
        <taxon>Bacteroidota</taxon>
        <taxon>Flavobacteriia</taxon>
        <taxon>Flavobacteriales</taxon>
        <taxon>Flavobacteriaceae</taxon>
        <taxon>Flavobacterium</taxon>
    </lineage>
</organism>
<dbReference type="Proteomes" id="UP000289775">
    <property type="component" value="Unassembled WGS sequence"/>
</dbReference>
<dbReference type="RefSeq" id="WP_129749753.1">
    <property type="nucleotide sequence ID" value="NZ_JUIW01000002.1"/>
</dbReference>
<proteinExistence type="predicted"/>
<evidence type="ECO:0000313" key="1">
    <source>
        <dbReference type="EMBL" id="RYJ44946.1"/>
    </source>
</evidence>
<protein>
    <submittedName>
        <fullName evidence="1">Uncharacterized protein</fullName>
    </submittedName>
</protein>
<dbReference type="EMBL" id="JUIW01000002">
    <property type="protein sequence ID" value="RYJ44946.1"/>
    <property type="molecule type" value="Genomic_DNA"/>
</dbReference>